<accession>A0A6J6XK28</accession>
<organism evidence="1">
    <name type="scientific">freshwater metagenome</name>
    <dbReference type="NCBI Taxonomy" id="449393"/>
    <lineage>
        <taxon>unclassified sequences</taxon>
        <taxon>metagenomes</taxon>
        <taxon>ecological metagenomes</taxon>
    </lineage>
</organism>
<protein>
    <submittedName>
        <fullName evidence="1">Unannotated protein</fullName>
    </submittedName>
</protein>
<proteinExistence type="predicted"/>
<reference evidence="1" key="1">
    <citation type="submission" date="2020-05" db="EMBL/GenBank/DDBJ databases">
        <authorList>
            <person name="Chiriac C."/>
            <person name="Salcher M."/>
            <person name="Ghai R."/>
            <person name="Kavagutti S V."/>
        </authorList>
    </citation>
    <scope>NUCLEOTIDE SEQUENCE</scope>
</reference>
<dbReference type="EMBL" id="CAFAAI010000121">
    <property type="protein sequence ID" value="CAB4797172.1"/>
    <property type="molecule type" value="Genomic_DNA"/>
</dbReference>
<name>A0A6J6XK28_9ZZZZ</name>
<sequence length="203" mass="21692">MASIGIRISAKHDDERLIDFYSFVLANLHVETNRGLSRPDRECLLVELNIIAGNFGGAREAQCEILIDVGLDGGLNGDGRLLPLVDLNRIGLDSKDRLQIASVGSDLDAHLVRRANDVVGVVTELVSELHGDVFGIFDDLIVEDRDWVKRDRGLTGGEHEVTIDGVVVVAVGGVVASGGAAVNGEVDAEILSRSDIGRKCEGE</sequence>
<dbReference type="AlphaFoldDB" id="A0A6J6XK28"/>
<evidence type="ECO:0000313" key="1">
    <source>
        <dbReference type="EMBL" id="CAB4797172.1"/>
    </source>
</evidence>
<gene>
    <name evidence="1" type="ORF">UFOPK2992_00807</name>
</gene>